<name>A0A6C0AQL7_9ZZZZ</name>
<dbReference type="EMBL" id="MN740763">
    <property type="protein sequence ID" value="QHS82167.1"/>
    <property type="molecule type" value="Genomic_DNA"/>
</dbReference>
<feature type="compositionally biased region" description="Acidic residues" evidence="1">
    <location>
        <begin position="90"/>
        <end position="99"/>
    </location>
</feature>
<dbReference type="AlphaFoldDB" id="A0A6C0AQL7"/>
<protein>
    <submittedName>
        <fullName evidence="2">Uncharacterized protein</fullName>
    </submittedName>
</protein>
<reference evidence="2" key="1">
    <citation type="journal article" date="2020" name="Nature">
        <title>Giant virus diversity and host interactions through global metagenomics.</title>
        <authorList>
            <person name="Schulz F."/>
            <person name="Roux S."/>
            <person name="Paez-Espino D."/>
            <person name="Jungbluth S."/>
            <person name="Walsh D.A."/>
            <person name="Denef V.J."/>
            <person name="McMahon K.D."/>
            <person name="Konstantinidis K.T."/>
            <person name="Eloe-Fadrosh E.A."/>
            <person name="Kyrpides N.C."/>
            <person name="Woyke T."/>
        </authorList>
    </citation>
    <scope>NUCLEOTIDE SEQUENCE</scope>
    <source>
        <strain evidence="2">GVMAG-S-1101165-79</strain>
    </source>
</reference>
<evidence type="ECO:0000313" key="2">
    <source>
        <dbReference type="EMBL" id="QHS82167.1"/>
    </source>
</evidence>
<evidence type="ECO:0000256" key="1">
    <source>
        <dbReference type="SAM" id="MobiDB-lite"/>
    </source>
</evidence>
<feature type="region of interest" description="Disordered" evidence="1">
    <location>
        <begin position="73"/>
        <end position="101"/>
    </location>
</feature>
<sequence>MEENNIDYIGSKELVFNINQDEQIYSGGFNVNSIMMKAGMSPIMTLNTDQVGGGSNKVSDLFKNLVVPSWTLSYSNKTGGYKDYGKDPDSDTDNDSDVGDDLHDKLLDLVRESDNKLISKKGGKKTRKQKNIYKKGGTKRNKEKK</sequence>
<accession>A0A6C0AQL7</accession>
<organism evidence="2">
    <name type="scientific">viral metagenome</name>
    <dbReference type="NCBI Taxonomy" id="1070528"/>
    <lineage>
        <taxon>unclassified sequences</taxon>
        <taxon>metagenomes</taxon>
        <taxon>organismal metagenomes</taxon>
    </lineage>
</organism>
<feature type="region of interest" description="Disordered" evidence="1">
    <location>
        <begin position="117"/>
        <end position="145"/>
    </location>
</feature>
<feature type="compositionally biased region" description="Basic residues" evidence="1">
    <location>
        <begin position="118"/>
        <end position="145"/>
    </location>
</feature>
<proteinExistence type="predicted"/>